<evidence type="ECO:0000313" key="2">
    <source>
        <dbReference type="Proteomes" id="UP000502706"/>
    </source>
</evidence>
<dbReference type="AlphaFoldDB" id="A0A6G8Q3Q7"/>
<keyword evidence="1" id="KW-0614">Plasmid</keyword>
<geneLocation type="plasmid" evidence="1 2">
    <name>unnamed1</name>
</geneLocation>
<dbReference type="RefSeq" id="WP_166398815.1">
    <property type="nucleotide sequence ID" value="NZ_CP045122.1"/>
</dbReference>
<organism evidence="1 2">
    <name type="scientific">Rubrobacter marinus</name>
    <dbReference type="NCBI Taxonomy" id="2653852"/>
    <lineage>
        <taxon>Bacteria</taxon>
        <taxon>Bacillati</taxon>
        <taxon>Actinomycetota</taxon>
        <taxon>Rubrobacteria</taxon>
        <taxon>Rubrobacterales</taxon>
        <taxon>Rubrobacteraceae</taxon>
        <taxon>Rubrobacter</taxon>
    </lineage>
</organism>
<gene>
    <name evidence="1" type="ORF">GBA65_21960</name>
</gene>
<evidence type="ECO:0000313" key="1">
    <source>
        <dbReference type="EMBL" id="QIN81102.1"/>
    </source>
</evidence>
<accession>A0A6G8Q3Q7</accession>
<dbReference type="KEGG" id="rmar:GBA65_21960"/>
<sequence length="186" mass="20410">MRERANHHRYDDVVGGIEPMNPKLTPEDLAVQAFGPGAADFGAGWRANTIQARRTMRRSFLDADQLRLIDELGLMVGVLADDVEALREDLAAAAAGERAVLGYMHGEKPSREGTGAGEEILVVRRPAGYWARFAAGRTRREMLERFGTDELSLPFGFGADPGYALNDVRRRNPGAAVELTEEATDR</sequence>
<dbReference type="Proteomes" id="UP000502706">
    <property type="component" value="Plasmid unnamed1"/>
</dbReference>
<proteinExistence type="predicted"/>
<protein>
    <submittedName>
        <fullName evidence="1">Uncharacterized protein</fullName>
    </submittedName>
</protein>
<reference evidence="1 2" key="1">
    <citation type="submission" date="2019-10" db="EMBL/GenBank/DDBJ databases">
        <title>Rubrobacter sp nov SCSIO 52915 isolated from a deep-sea sediment in the South China Sea.</title>
        <authorList>
            <person name="Chen R.W."/>
        </authorList>
    </citation>
    <scope>NUCLEOTIDE SEQUENCE [LARGE SCALE GENOMIC DNA]</scope>
    <source>
        <strain evidence="1 2">SCSIO 52915</strain>
        <plasmid evidence="1 2">unnamed1</plasmid>
    </source>
</reference>
<name>A0A6G8Q3Q7_9ACTN</name>
<dbReference type="EMBL" id="CP045122">
    <property type="protein sequence ID" value="QIN81102.1"/>
    <property type="molecule type" value="Genomic_DNA"/>
</dbReference>
<keyword evidence="2" id="KW-1185">Reference proteome</keyword>